<dbReference type="Proteomes" id="UP000681720">
    <property type="component" value="Unassembled WGS sequence"/>
</dbReference>
<dbReference type="EMBL" id="CAJOBJ010007382">
    <property type="protein sequence ID" value="CAF4084571.1"/>
    <property type="molecule type" value="Genomic_DNA"/>
</dbReference>
<feature type="compositionally biased region" description="Polar residues" evidence="1">
    <location>
        <begin position="11"/>
        <end position="48"/>
    </location>
</feature>
<name>A0A8S2Q4R2_9BILA</name>
<feature type="non-terminal residue" evidence="2">
    <location>
        <position position="1"/>
    </location>
</feature>
<accession>A0A8S2Q4R2</accession>
<proteinExistence type="predicted"/>
<sequence length="83" mass="9257">VMDSLAIHGISLTTTQRRNQTDAPQRGSNNIRLQSPSATPQRRSQVGVSSMRFAQAQHLRPSPPKPDNARINKISRSLARSRR</sequence>
<evidence type="ECO:0000313" key="2">
    <source>
        <dbReference type="EMBL" id="CAF4084571.1"/>
    </source>
</evidence>
<protein>
    <submittedName>
        <fullName evidence="2">Uncharacterized protein</fullName>
    </submittedName>
</protein>
<dbReference type="AlphaFoldDB" id="A0A8S2Q4R2"/>
<evidence type="ECO:0000313" key="3">
    <source>
        <dbReference type="Proteomes" id="UP000681720"/>
    </source>
</evidence>
<comment type="caution">
    <text evidence="2">The sequence shown here is derived from an EMBL/GenBank/DDBJ whole genome shotgun (WGS) entry which is preliminary data.</text>
</comment>
<evidence type="ECO:0000256" key="1">
    <source>
        <dbReference type="SAM" id="MobiDB-lite"/>
    </source>
</evidence>
<gene>
    <name evidence="2" type="ORF">GIL414_LOCUS16261</name>
</gene>
<feature type="region of interest" description="Disordered" evidence="1">
    <location>
        <begin position="1"/>
        <end position="83"/>
    </location>
</feature>
<reference evidence="2" key="1">
    <citation type="submission" date="2021-02" db="EMBL/GenBank/DDBJ databases">
        <authorList>
            <person name="Nowell W R."/>
        </authorList>
    </citation>
    <scope>NUCLEOTIDE SEQUENCE</scope>
</reference>
<organism evidence="2 3">
    <name type="scientific">Rotaria magnacalcarata</name>
    <dbReference type="NCBI Taxonomy" id="392030"/>
    <lineage>
        <taxon>Eukaryota</taxon>
        <taxon>Metazoa</taxon>
        <taxon>Spiralia</taxon>
        <taxon>Gnathifera</taxon>
        <taxon>Rotifera</taxon>
        <taxon>Eurotatoria</taxon>
        <taxon>Bdelloidea</taxon>
        <taxon>Philodinida</taxon>
        <taxon>Philodinidae</taxon>
        <taxon>Rotaria</taxon>
    </lineage>
</organism>